<evidence type="ECO:0008006" key="3">
    <source>
        <dbReference type="Google" id="ProtNLM"/>
    </source>
</evidence>
<name>A0A8J3Q492_9ACTN</name>
<gene>
    <name evidence="1" type="ORF">Rhe02_12210</name>
</gene>
<sequence length="269" mass="28484">MTWETSTDVHAFLAAAGDFLRAAPIDNTVLLTEAAYLAARPGSTTDQLYGWWQPATGDVAGAFLRAPGHPPILSLMAGEALESIVDELAAASAVGVDGRLADSVVAAWRHGSGIELRERSRIRLYRLGDLRPPPLPAGRARVATAADRELLVSWFGRLMAAFPDDPSELAYVVDDPLSYGGIVLWERAGTPKAMAGRSRQVAGMVRLSAVYAPDDPADGDAAFVAACIAAKELARDVLVLAQAADTATAASHRQLGFEPVLDRIMLAAR</sequence>
<comment type="caution">
    <text evidence="1">The sequence shown here is derived from an EMBL/GenBank/DDBJ whole genome shotgun (WGS) entry which is preliminary data.</text>
</comment>
<organism evidence="1 2">
    <name type="scientific">Rhizocola hellebori</name>
    <dbReference type="NCBI Taxonomy" id="1392758"/>
    <lineage>
        <taxon>Bacteria</taxon>
        <taxon>Bacillati</taxon>
        <taxon>Actinomycetota</taxon>
        <taxon>Actinomycetes</taxon>
        <taxon>Micromonosporales</taxon>
        <taxon>Micromonosporaceae</taxon>
        <taxon>Rhizocola</taxon>
    </lineage>
</organism>
<dbReference type="Proteomes" id="UP000612899">
    <property type="component" value="Unassembled WGS sequence"/>
</dbReference>
<dbReference type="RefSeq" id="WP_203907081.1">
    <property type="nucleotide sequence ID" value="NZ_BONY01000006.1"/>
</dbReference>
<evidence type="ECO:0000313" key="2">
    <source>
        <dbReference type="Proteomes" id="UP000612899"/>
    </source>
</evidence>
<keyword evidence="2" id="KW-1185">Reference proteome</keyword>
<proteinExistence type="predicted"/>
<reference evidence="1" key="1">
    <citation type="submission" date="2021-01" db="EMBL/GenBank/DDBJ databases">
        <title>Whole genome shotgun sequence of Rhizocola hellebori NBRC 109834.</title>
        <authorList>
            <person name="Komaki H."/>
            <person name="Tamura T."/>
        </authorList>
    </citation>
    <scope>NUCLEOTIDE SEQUENCE</scope>
    <source>
        <strain evidence="1">NBRC 109834</strain>
    </source>
</reference>
<accession>A0A8J3Q492</accession>
<dbReference type="EMBL" id="BONY01000006">
    <property type="protein sequence ID" value="GIH03154.1"/>
    <property type="molecule type" value="Genomic_DNA"/>
</dbReference>
<evidence type="ECO:0000313" key="1">
    <source>
        <dbReference type="EMBL" id="GIH03154.1"/>
    </source>
</evidence>
<dbReference type="AlphaFoldDB" id="A0A8J3Q492"/>
<protein>
    <recommendedName>
        <fullName evidence="3">GNAT family N-acetyltransferase</fullName>
    </recommendedName>
</protein>